<sequence>MVETSHEFDDSVFQYGRMMPDWSPFDIPPYWTWIAYQNAVINKQFKYCHKVLTHIARDFNNALLQWLQNFYNIFPGYLVHRSSKERFSVTLNIPSPLRDCFRANAFLSSS</sequence>
<dbReference type="Proteomes" id="UP000180088">
    <property type="component" value="Unassembled WGS sequence"/>
</dbReference>
<proteinExistence type="predicted"/>
<comment type="caution">
    <text evidence="1">The sequence shown here is derived from an EMBL/GenBank/DDBJ whole genome shotgun (WGS) entry which is preliminary data.</text>
</comment>
<protein>
    <submittedName>
        <fullName evidence="1">Uncharacterized protein</fullName>
    </submittedName>
</protein>
<dbReference type="AlphaFoldDB" id="A0A1S1WZK9"/>
<name>A0A1S1WZK9_9NEIS</name>
<evidence type="ECO:0000313" key="2">
    <source>
        <dbReference type="Proteomes" id="UP000180088"/>
    </source>
</evidence>
<dbReference type="EMBL" id="MKCS01000001">
    <property type="protein sequence ID" value="OHX12723.1"/>
    <property type="molecule type" value="Genomic_DNA"/>
</dbReference>
<evidence type="ECO:0000313" key="1">
    <source>
        <dbReference type="EMBL" id="OHX12723.1"/>
    </source>
</evidence>
<gene>
    <name evidence="1" type="ORF">BI347_03810</name>
</gene>
<organism evidence="1 2">
    <name type="scientific">Chromobacterium sphagni</name>
    <dbReference type="NCBI Taxonomy" id="1903179"/>
    <lineage>
        <taxon>Bacteria</taxon>
        <taxon>Pseudomonadati</taxon>
        <taxon>Pseudomonadota</taxon>
        <taxon>Betaproteobacteria</taxon>
        <taxon>Neisseriales</taxon>
        <taxon>Chromobacteriaceae</taxon>
        <taxon>Chromobacterium</taxon>
    </lineage>
</organism>
<reference evidence="1 2" key="1">
    <citation type="submission" date="2016-09" db="EMBL/GenBank/DDBJ databases">
        <title>Chromobacterium muskegensis sp. nov., an insecticidal bacterium isolated from Sphagnum bogs.</title>
        <authorList>
            <person name="Sparks M.E."/>
            <person name="Blackburn M.B."/>
            <person name="Gundersen-Rindal D.E."/>
            <person name="Mitchell A."/>
            <person name="Farrar R."/>
            <person name="Kuhar D."/>
        </authorList>
    </citation>
    <scope>NUCLEOTIDE SEQUENCE [LARGE SCALE GENOMIC DNA]</scope>
    <source>
        <strain evidence="1 2">37-2</strain>
    </source>
</reference>
<accession>A0A1S1WZK9</accession>